<dbReference type="Pfam" id="PF04230">
    <property type="entry name" value="PS_pyruv_trans"/>
    <property type="match status" value="1"/>
</dbReference>
<sequence length="371" mass="43849">MKKIGLVTLYRDNFGSILQAYSTYSYVEKCGACCKIISATYDRTIIDKIKRLPFLAIKSIRYPEFFINRKKMRKLSKLELNLLSENTQKKMSEFVEEVFLVEKCNIDKLAKLDEKFDFFITGSDQVWNGYNSLGFLTFTSRDKKITLAPSFGTKNVKTYYRNDVKKALNEFDFISVREESGEKIVRELTGKEAYRLPDPTLIMSKKQWREFAQQGIQEENYILLHFLNKPNKVAIETINSFLKKYNCRVFGICNDYKEYEELANYQFIDIGPYDYVSLIEGAMYVFTDSFHSTLFSLNLETQFLTFERQYLHGNSQSSRIIDLLRRVDMSERFVEGELKFNFEEEKKWNSDSLFNTERYKIRDYLKKSIEG</sequence>
<dbReference type="InterPro" id="IPR007345">
    <property type="entry name" value="Polysacch_pyruvyl_Trfase"/>
</dbReference>
<feature type="domain" description="Polysaccharide pyruvyl transferase" evidence="1">
    <location>
        <begin position="13"/>
        <end position="308"/>
    </location>
</feature>
<dbReference type="AlphaFoldDB" id="A0A6G8I1V5"/>
<accession>A0A6G8I1V5</accession>
<name>A0A6G8I1V5_9STRE</name>
<evidence type="ECO:0000259" key="1">
    <source>
        <dbReference type="Pfam" id="PF04230"/>
    </source>
</evidence>
<dbReference type="EMBL" id="CP046919">
    <property type="protein sequence ID" value="QIM47001.1"/>
    <property type="molecule type" value="Genomic_DNA"/>
</dbReference>
<gene>
    <name evidence="2" type="ORF">GPZ88_08130</name>
</gene>
<protein>
    <recommendedName>
        <fullName evidence="1">Polysaccharide pyruvyl transferase domain-containing protein</fullName>
    </recommendedName>
</protein>
<proteinExistence type="predicted"/>
<reference evidence="2 3" key="1">
    <citation type="submission" date="2019-12" db="EMBL/GenBank/DDBJ databases">
        <title>Complete genome sequence of Streptococcus sp. CNU G2 isolated frome Bos taurus coreanae.</title>
        <authorList>
            <person name="Park S.Y."/>
            <person name="Kim J.H."/>
            <person name="Seo S.W."/>
        </authorList>
    </citation>
    <scope>NUCLEOTIDE SEQUENCE [LARGE SCALE GENOMIC DNA]</scope>
    <source>
        <strain evidence="2 3">CNU G2</strain>
    </source>
</reference>
<evidence type="ECO:0000313" key="3">
    <source>
        <dbReference type="Proteomes" id="UP000503166"/>
    </source>
</evidence>
<dbReference type="KEGG" id="srum:GPZ88_08130"/>
<dbReference type="RefSeq" id="WP_166044013.1">
    <property type="nucleotide sequence ID" value="NZ_CP046919.1"/>
</dbReference>
<organism evidence="2 3">
    <name type="scientific">Streptococcus ruminicola</name>
    <dbReference type="NCBI Taxonomy" id="2686210"/>
    <lineage>
        <taxon>Bacteria</taxon>
        <taxon>Bacillati</taxon>
        <taxon>Bacillota</taxon>
        <taxon>Bacilli</taxon>
        <taxon>Lactobacillales</taxon>
        <taxon>Streptococcaceae</taxon>
        <taxon>Streptococcus</taxon>
    </lineage>
</organism>
<dbReference type="Proteomes" id="UP000503166">
    <property type="component" value="Chromosome"/>
</dbReference>
<evidence type="ECO:0000313" key="2">
    <source>
        <dbReference type="EMBL" id="QIM47001.1"/>
    </source>
</evidence>